<dbReference type="Gene3D" id="3.30.200.20">
    <property type="entry name" value="Phosphorylase Kinase, domain 1"/>
    <property type="match status" value="1"/>
</dbReference>
<accession>A0A8C1ZG07</accession>
<protein>
    <submittedName>
        <fullName evidence="1">Uncharacterized protein</fullName>
    </submittedName>
</protein>
<dbReference type="Proteomes" id="UP000694700">
    <property type="component" value="Unplaced"/>
</dbReference>
<proteinExistence type="predicted"/>
<evidence type="ECO:0000313" key="2">
    <source>
        <dbReference type="Proteomes" id="UP000694700"/>
    </source>
</evidence>
<reference evidence="1" key="1">
    <citation type="submission" date="2025-08" db="UniProtKB">
        <authorList>
            <consortium name="Ensembl"/>
        </authorList>
    </citation>
    <scope>IDENTIFICATION</scope>
</reference>
<evidence type="ECO:0000313" key="1">
    <source>
        <dbReference type="Ensembl" id="ENSCCRP00015076046.1"/>
    </source>
</evidence>
<dbReference type="AlphaFoldDB" id="A0A8C1ZG07"/>
<dbReference type="Ensembl" id="ENSCCRT00015078514.1">
    <property type="protein sequence ID" value="ENSCCRP00015076046.1"/>
    <property type="gene ID" value="ENSCCRG00015030747.1"/>
</dbReference>
<organism evidence="1 2">
    <name type="scientific">Cyprinus carpio</name>
    <name type="common">Common carp</name>
    <dbReference type="NCBI Taxonomy" id="7962"/>
    <lineage>
        <taxon>Eukaryota</taxon>
        <taxon>Metazoa</taxon>
        <taxon>Chordata</taxon>
        <taxon>Craniata</taxon>
        <taxon>Vertebrata</taxon>
        <taxon>Euteleostomi</taxon>
        <taxon>Actinopterygii</taxon>
        <taxon>Neopterygii</taxon>
        <taxon>Teleostei</taxon>
        <taxon>Ostariophysi</taxon>
        <taxon>Cypriniformes</taxon>
        <taxon>Cyprinidae</taxon>
        <taxon>Cyprininae</taxon>
        <taxon>Cyprinus</taxon>
    </lineage>
</organism>
<name>A0A8C1ZG07_CYPCA</name>
<sequence length="38" mass="4364">MESRVEFNREEINSTVWEVPGKYVCLKQIGTGAYGSVW</sequence>